<sequence length="177" mass="20940">MKYDGTLVHIKLSNILPAIFQIVLRYLYCGRLSLKEYDTSENLLILIIQNDNLQMSEIRIWVHVLEWGIAQNSELPSDVANYSKDDFNILKNTLQQCIPFIKFYDLTSKEFHNKILPYKRIFPKEMYKDLLIFYLDQSESNNKSSDDSDSRITREINLRTVDLKIITYQHIELISIN</sequence>
<protein>
    <recommendedName>
        <fullName evidence="3">BTB domain-containing protein</fullName>
    </recommendedName>
</protein>
<dbReference type="EMBL" id="BEXD01004203">
    <property type="protein sequence ID" value="GBC08264.1"/>
    <property type="molecule type" value="Genomic_DNA"/>
</dbReference>
<dbReference type="Proteomes" id="UP000247702">
    <property type="component" value="Unassembled WGS sequence"/>
</dbReference>
<comment type="caution">
    <text evidence="1">The sequence shown here is derived from an EMBL/GenBank/DDBJ whole genome shotgun (WGS) entry which is preliminary data.</text>
</comment>
<name>A0A2Z6RZE3_9GLOM</name>
<proteinExistence type="predicted"/>
<accession>A0A2Z6RZE3</accession>
<organism evidence="1 2">
    <name type="scientific">Rhizophagus clarus</name>
    <dbReference type="NCBI Taxonomy" id="94130"/>
    <lineage>
        <taxon>Eukaryota</taxon>
        <taxon>Fungi</taxon>
        <taxon>Fungi incertae sedis</taxon>
        <taxon>Mucoromycota</taxon>
        <taxon>Glomeromycotina</taxon>
        <taxon>Glomeromycetes</taxon>
        <taxon>Glomerales</taxon>
        <taxon>Glomeraceae</taxon>
        <taxon>Rhizophagus</taxon>
    </lineage>
</organism>
<reference evidence="1 2" key="1">
    <citation type="submission" date="2017-11" db="EMBL/GenBank/DDBJ databases">
        <title>The genome of Rhizophagus clarus HR1 reveals common genetic basis of auxotrophy among arbuscular mycorrhizal fungi.</title>
        <authorList>
            <person name="Kobayashi Y."/>
        </authorList>
    </citation>
    <scope>NUCLEOTIDE SEQUENCE [LARGE SCALE GENOMIC DNA]</scope>
    <source>
        <strain evidence="1 2">HR1</strain>
    </source>
</reference>
<evidence type="ECO:0008006" key="3">
    <source>
        <dbReference type="Google" id="ProtNLM"/>
    </source>
</evidence>
<evidence type="ECO:0000313" key="1">
    <source>
        <dbReference type="EMBL" id="GBC08264.1"/>
    </source>
</evidence>
<gene>
    <name evidence="1" type="ORF">RclHR1_00080041</name>
</gene>
<keyword evidence="2" id="KW-1185">Reference proteome</keyword>
<evidence type="ECO:0000313" key="2">
    <source>
        <dbReference type="Proteomes" id="UP000247702"/>
    </source>
</evidence>
<dbReference type="AlphaFoldDB" id="A0A2Z6RZE3"/>